<organism evidence="2 3">
    <name type="scientific">Cryptosporangium japonicum</name>
    <dbReference type="NCBI Taxonomy" id="80872"/>
    <lineage>
        <taxon>Bacteria</taxon>
        <taxon>Bacillati</taxon>
        <taxon>Actinomycetota</taxon>
        <taxon>Actinomycetes</taxon>
        <taxon>Cryptosporangiales</taxon>
        <taxon>Cryptosporangiaceae</taxon>
        <taxon>Cryptosporangium</taxon>
    </lineage>
</organism>
<dbReference type="InterPro" id="IPR019533">
    <property type="entry name" value="Peptidase_S26"/>
</dbReference>
<evidence type="ECO:0000313" key="3">
    <source>
        <dbReference type="Proteomes" id="UP001500967"/>
    </source>
</evidence>
<dbReference type="EMBL" id="BAAAGX010000010">
    <property type="protein sequence ID" value="GAA0242786.1"/>
    <property type="molecule type" value="Genomic_DNA"/>
</dbReference>
<comment type="caution">
    <text evidence="2">The sequence shown here is derived from an EMBL/GenBank/DDBJ whole genome shotgun (WGS) entry which is preliminary data.</text>
</comment>
<reference evidence="3" key="1">
    <citation type="journal article" date="2019" name="Int. J. Syst. Evol. Microbiol.">
        <title>The Global Catalogue of Microorganisms (GCM) 10K type strain sequencing project: providing services to taxonomists for standard genome sequencing and annotation.</title>
        <authorList>
            <consortium name="The Broad Institute Genomics Platform"/>
            <consortium name="The Broad Institute Genome Sequencing Center for Infectious Disease"/>
            <person name="Wu L."/>
            <person name="Ma J."/>
        </authorList>
    </citation>
    <scope>NUCLEOTIDE SEQUENCE [LARGE SCALE GENOMIC DNA]</scope>
    <source>
        <strain evidence="3">JCM 10425</strain>
    </source>
</reference>
<feature type="domain" description="Peptidase S26" evidence="1">
    <location>
        <begin position="16"/>
        <end position="93"/>
    </location>
</feature>
<dbReference type="SUPFAM" id="SSF51306">
    <property type="entry name" value="LexA/Signal peptidase"/>
    <property type="match status" value="1"/>
</dbReference>
<name>A0ABP3DUF8_9ACTN</name>
<protein>
    <submittedName>
        <fullName evidence="2">S26 family signal peptidase</fullName>
    </submittedName>
</protein>
<sequence>MNVAAALVPVGGVLAAAAWVRRNLVVVRVTGFSMEPTYRSGDRVLVRRCAVSAVRAGQVIVILAGKAVGGPPRVDDPGWVIKRVAAAPGDPVPRTRVPALGAVAEDVVPDDCLVVLGDNPAGTDSRQFGYYVGANLLGAVVRPRAERRPSGRVISRTRSDRPRSS</sequence>
<accession>A0ABP3DUF8</accession>
<dbReference type="RefSeq" id="WP_344649447.1">
    <property type="nucleotide sequence ID" value="NZ_BAAAGX010000010.1"/>
</dbReference>
<evidence type="ECO:0000259" key="1">
    <source>
        <dbReference type="Pfam" id="PF10502"/>
    </source>
</evidence>
<dbReference type="Pfam" id="PF10502">
    <property type="entry name" value="Peptidase_S26"/>
    <property type="match status" value="1"/>
</dbReference>
<dbReference type="InterPro" id="IPR036286">
    <property type="entry name" value="LexA/Signal_pep-like_sf"/>
</dbReference>
<dbReference type="CDD" id="cd06462">
    <property type="entry name" value="Peptidase_S24_S26"/>
    <property type="match status" value="1"/>
</dbReference>
<gene>
    <name evidence="2" type="ORF">GCM10009539_30280</name>
</gene>
<dbReference type="Gene3D" id="2.10.109.10">
    <property type="entry name" value="Umud Fragment, subunit A"/>
    <property type="match status" value="1"/>
</dbReference>
<evidence type="ECO:0000313" key="2">
    <source>
        <dbReference type="EMBL" id="GAA0242786.1"/>
    </source>
</evidence>
<keyword evidence="3" id="KW-1185">Reference proteome</keyword>
<dbReference type="Proteomes" id="UP001500967">
    <property type="component" value="Unassembled WGS sequence"/>
</dbReference>
<proteinExistence type="predicted"/>